<feature type="region of interest" description="Disordered" evidence="1">
    <location>
        <begin position="1"/>
        <end position="209"/>
    </location>
</feature>
<evidence type="ECO:0000256" key="1">
    <source>
        <dbReference type="SAM" id="MobiDB-lite"/>
    </source>
</evidence>
<dbReference type="AlphaFoldDB" id="A0AAD2G959"/>
<dbReference type="EMBL" id="CAKOGP040002275">
    <property type="protein sequence ID" value="CAJ1966324.1"/>
    <property type="molecule type" value="Genomic_DNA"/>
</dbReference>
<evidence type="ECO:0000313" key="5">
    <source>
        <dbReference type="Proteomes" id="UP001295423"/>
    </source>
</evidence>
<feature type="compositionally biased region" description="Low complexity" evidence="1">
    <location>
        <begin position="197"/>
        <end position="209"/>
    </location>
</feature>
<gene>
    <name evidence="2" type="ORF">CYCCA115_LOCUS21906</name>
    <name evidence="3" type="ORF">CYCCA115_LOCUS21907</name>
    <name evidence="4" type="ORF">CYCCA115_LOCUS21908</name>
</gene>
<evidence type="ECO:0000313" key="2">
    <source>
        <dbReference type="EMBL" id="CAJ1966322.1"/>
    </source>
</evidence>
<dbReference type="Proteomes" id="UP001295423">
    <property type="component" value="Unassembled WGS sequence"/>
</dbReference>
<accession>A0AAD2G959</accession>
<keyword evidence="5" id="KW-1185">Reference proteome</keyword>
<evidence type="ECO:0000313" key="4">
    <source>
        <dbReference type="EMBL" id="CAJ1966324.1"/>
    </source>
</evidence>
<sequence length="231" mass="25542">MMESPYRPQPHNNDAKDGAVSSLLPEDQPEPTSPKPRVSPRQQRRFSPWAVDLNLQRGGTTAGTAPSSRTQCSTSSWKMSMQQRKAVYGEVAVAEDEEEESDQENGLDQPSLDHDDEGPTPQQKALQYIQEQRKQKELEAIEKQQKQQEQQDPPSSAESKTAEDLSGLGTVLEDLVEEEEEEEEVTSPDAIETGVPATDTSTTEAPTTAAAVVNDENEGLSEMEIQRKFKS</sequence>
<feature type="compositionally biased region" description="Basic and acidic residues" evidence="1">
    <location>
        <begin position="131"/>
        <end position="146"/>
    </location>
</feature>
<name>A0AAD2G959_9STRA</name>
<reference evidence="3" key="1">
    <citation type="submission" date="2023-08" db="EMBL/GenBank/DDBJ databases">
        <authorList>
            <person name="Audoor S."/>
            <person name="Bilcke G."/>
        </authorList>
    </citation>
    <scope>NUCLEOTIDE SEQUENCE</scope>
</reference>
<feature type="compositionally biased region" description="Polar residues" evidence="1">
    <location>
        <begin position="57"/>
        <end position="83"/>
    </location>
</feature>
<organism evidence="3 5">
    <name type="scientific">Cylindrotheca closterium</name>
    <dbReference type="NCBI Taxonomy" id="2856"/>
    <lineage>
        <taxon>Eukaryota</taxon>
        <taxon>Sar</taxon>
        <taxon>Stramenopiles</taxon>
        <taxon>Ochrophyta</taxon>
        <taxon>Bacillariophyta</taxon>
        <taxon>Bacillariophyceae</taxon>
        <taxon>Bacillariophycidae</taxon>
        <taxon>Bacillariales</taxon>
        <taxon>Bacillariaceae</taxon>
        <taxon>Cylindrotheca</taxon>
    </lineage>
</organism>
<proteinExistence type="predicted"/>
<feature type="compositionally biased region" description="Acidic residues" evidence="1">
    <location>
        <begin position="174"/>
        <end position="186"/>
    </location>
</feature>
<evidence type="ECO:0000313" key="3">
    <source>
        <dbReference type="EMBL" id="CAJ1966323.1"/>
    </source>
</evidence>
<comment type="caution">
    <text evidence="3">The sequence shown here is derived from an EMBL/GenBank/DDBJ whole genome shotgun (WGS) entry which is preliminary data.</text>
</comment>
<feature type="compositionally biased region" description="Acidic residues" evidence="1">
    <location>
        <begin position="93"/>
        <end position="105"/>
    </location>
</feature>
<protein>
    <submittedName>
        <fullName evidence="3">Uncharacterized protein</fullName>
    </submittedName>
</protein>
<dbReference type="EMBL" id="CAKOGP040002275">
    <property type="protein sequence ID" value="CAJ1966323.1"/>
    <property type="molecule type" value="Genomic_DNA"/>
</dbReference>
<dbReference type="EMBL" id="CAKOGP040002275">
    <property type="protein sequence ID" value="CAJ1966322.1"/>
    <property type="molecule type" value="Genomic_DNA"/>
</dbReference>